<proteinExistence type="predicted"/>
<dbReference type="EMBL" id="UYRU01091674">
    <property type="protein sequence ID" value="VDN37766.1"/>
    <property type="molecule type" value="Genomic_DNA"/>
</dbReference>
<evidence type="ECO:0000313" key="3">
    <source>
        <dbReference type="Proteomes" id="UP000281553"/>
    </source>
</evidence>
<protein>
    <submittedName>
        <fullName evidence="2">Uncharacterized protein</fullName>
    </submittedName>
</protein>
<evidence type="ECO:0000256" key="1">
    <source>
        <dbReference type="SAM" id="MobiDB-lite"/>
    </source>
</evidence>
<gene>
    <name evidence="2" type="ORF">DILT_LOCUS17416</name>
</gene>
<dbReference type="AlphaFoldDB" id="A0A3P7R3J5"/>
<keyword evidence="3" id="KW-1185">Reference proteome</keyword>
<feature type="region of interest" description="Disordered" evidence="1">
    <location>
        <begin position="1"/>
        <end position="29"/>
    </location>
</feature>
<name>A0A3P7R3J5_DIBLA</name>
<feature type="region of interest" description="Disordered" evidence="1">
    <location>
        <begin position="92"/>
        <end position="139"/>
    </location>
</feature>
<reference evidence="2 3" key="1">
    <citation type="submission" date="2018-11" db="EMBL/GenBank/DDBJ databases">
        <authorList>
            <consortium name="Pathogen Informatics"/>
        </authorList>
    </citation>
    <scope>NUCLEOTIDE SEQUENCE [LARGE SCALE GENOMIC DNA]</scope>
</reference>
<sequence>MKGLSAKLQAAEPSKSATATLPPRLTLAHDPNVLGSKYHTETGLTDITPPQYPPAVLLSPEIVKGQSNFTDGCFVGEMQAGNDGTLIDAATAFADSGRESQEKSSSSANSADAVQDLPAPVDGDSSSSEMDFQVAQVDV</sequence>
<dbReference type="Proteomes" id="UP000281553">
    <property type="component" value="Unassembled WGS sequence"/>
</dbReference>
<evidence type="ECO:0000313" key="2">
    <source>
        <dbReference type="EMBL" id="VDN37766.1"/>
    </source>
</evidence>
<organism evidence="2 3">
    <name type="scientific">Dibothriocephalus latus</name>
    <name type="common">Fish tapeworm</name>
    <name type="synonym">Diphyllobothrium latum</name>
    <dbReference type="NCBI Taxonomy" id="60516"/>
    <lineage>
        <taxon>Eukaryota</taxon>
        <taxon>Metazoa</taxon>
        <taxon>Spiralia</taxon>
        <taxon>Lophotrochozoa</taxon>
        <taxon>Platyhelminthes</taxon>
        <taxon>Cestoda</taxon>
        <taxon>Eucestoda</taxon>
        <taxon>Diphyllobothriidea</taxon>
        <taxon>Diphyllobothriidae</taxon>
        <taxon>Dibothriocephalus</taxon>
    </lineage>
</organism>
<accession>A0A3P7R3J5</accession>